<keyword evidence="1" id="KW-0812">Transmembrane</keyword>
<dbReference type="STRING" id="1123282.SAMN02745823_00614"/>
<accession>A0A1M5UPE9</accession>
<dbReference type="RefSeq" id="WP_084726199.1">
    <property type="nucleotide sequence ID" value="NZ_FQXV01000001.1"/>
</dbReference>
<evidence type="ECO:0000256" key="1">
    <source>
        <dbReference type="SAM" id="Phobius"/>
    </source>
</evidence>
<gene>
    <name evidence="2" type="ORF">SAMN02745823_00614</name>
</gene>
<proteinExistence type="predicted"/>
<feature type="transmembrane region" description="Helical" evidence="1">
    <location>
        <begin position="38"/>
        <end position="55"/>
    </location>
</feature>
<dbReference type="Proteomes" id="UP000183995">
    <property type="component" value="Unassembled WGS sequence"/>
</dbReference>
<dbReference type="Pfam" id="PF06541">
    <property type="entry name" value="ABC_trans_CmpB"/>
    <property type="match status" value="1"/>
</dbReference>
<organism evidence="2 3">
    <name type="scientific">Sporobacter termitidis DSM 10068</name>
    <dbReference type="NCBI Taxonomy" id="1123282"/>
    <lineage>
        <taxon>Bacteria</taxon>
        <taxon>Bacillati</taxon>
        <taxon>Bacillota</taxon>
        <taxon>Clostridia</taxon>
        <taxon>Eubacteriales</taxon>
        <taxon>Oscillospiraceae</taxon>
        <taxon>Sporobacter</taxon>
    </lineage>
</organism>
<evidence type="ECO:0000313" key="3">
    <source>
        <dbReference type="Proteomes" id="UP000183995"/>
    </source>
</evidence>
<sequence length="136" mass="15250">MTLLKLHMIKTLKYAGIFKSGGLVYGALELAFRGRTHWTMMLAGGVCAIFLYLIATKSREALWKKWIMGGAVITTVEFVTGIVVNIVLGWNVWSYANSWANLFGQICLLFSLLWVGLSIPGIWVMTLVGRRFFKEG</sequence>
<keyword evidence="1" id="KW-0472">Membrane</keyword>
<name>A0A1M5UPE9_9FIRM</name>
<keyword evidence="1" id="KW-1133">Transmembrane helix</keyword>
<dbReference type="EMBL" id="FQXV01000001">
    <property type="protein sequence ID" value="SHH64820.1"/>
    <property type="molecule type" value="Genomic_DNA"/>
</dbReference>
<dbReference type="AlphaFoldDB" id="A0A1M5UPE9"/>
<feature type="transmembrane region" description="Helical" evidence="1">
    <location>
        <begin position="102"/>
        <end position="128"/>
    </location>
</feature>
<reference evidence="2 3" key="1">
    <citation type="submission" date="2016-11" db="EMBL/GenBank/DDBJ databases">
        <authorList>
            <person name="Jaros S."/>
            <person name="Januszkiewicz K."/>
            <person name="Wedrychowicz H."/>
        </authorList>
    </citation>
    <scope>NUCLEOTIDE SEQUENCE [LARGE SCALE GENOMIC DNA]</scope>
    <source>
        <strain evidence="2 3">DSM 10068</strain>
    </source>
</reference>
<dbReference type="InterPro" id="IPR010540">
    <property type="entry name" value="CmpB_TMEM229"/>
</dbReference>
<feature type="transmembrane region" description="Helical" evidence="1">
    <location>
        <begin position="67"/>
        <end position="90"/>
    </location>
</feature>
<protein>
    <submittedName>
        <fullName evidence="2">Putative ABC-transporter type IV</fullName>
    </submittedName>
</protein>
<evidence type="ECO:0000313" key="2">
    <source>
        <dbReference type="EMBL" id="SHH64820.1"/>
    </source>
</evidence>
<keyword evidence="3" id="KW-1185">Reference proteome</keyword>